<feature type="active site" description="O-(3'-phospho-DNA)-tyrosine intermediate" evidence="9">
    <location>
        <position position="279"/>
    </location>
</feature>
<feature type="active site" evidence="9">
    <location>
        <position position="143"/>
    </location>
</feature>
<keyword evidence="13" id="KW-1185">Reference proteome</keyword>
<dbReference type="NCBIfam" id="NF001399">
    <property type="entry name" value="PRK00283.1"/>
    <property type="match status" value="1"/>
</dbReference>
<evidence type="ECO:0000256" key="4">
    <source>
        <dbReference type="ARBA" id="ARBA00022829"/>
    </source>
</evidence>
<evidence type="ECO:0000313" key="13">
    <source>
        <dbReference type="Proteomes" id="UP000036771"/>
    </source>
</evidence>
<dbReference type="PANTHER" id="PTHR30349">
    <property type="entry name" value="PHAGE INTEGRASE-RELATED"/>
    <property type="match status" value="1"/>
</dbReference>
<dbReference type="STRING" id="1629334.Cva_00474"/>
<comment type="caution">
    <text evidence="12">The sequence shown here is derived from an EMBL/GenBank/DDBJ whole genome shotgun (WGS) entry which is preliminary data.</text>
</comment>
<dbReference type="Pfam" id="PF02899">
    <property type="entry name" value="Phage_int_SAM_1"/>
    <property type="match status" value="1"/>
</dbReference>
<evidence type="ECO:0000256" key="1">
    <source>
        <dbReference type="ARBA" id="ARBA00004496"/>
    </source>
</evidence>
<evidence type="ECO:0000256" key="3">
    <source>
        <dbReference type="ARBA" id="ARBA00022618"/>
    </source>
</evidence>
<feature type="domain" description="Core-binding (CB)" evidence="11">
    <location>
        <begin position="1"/>
        <end position="81"/>
    </location>
</feature>
<evidence type="ECO:0000259" key="11">
    <source>
        <dbReference type="PROSITE" id="PS51900"/>
    </source>
</evidence>
<dbReference type="InterPro" id="IPR044068">
    <property type="entry name" value="CB"/>
</dbReference>
<dbReference type="InterPro" id="IPR050090">
    <property type="entry name" value="Tyrosine_recombinase_XerCD"/>
</dbReference>
<dbReference type="InterPro" id="IPR010998">
    <property type="entry name" value="Integrase_recombinase_N"/>
</dbReference>
<keyword evidence="2 9" id="KW-0963">Cytoplasm</keyword>
<gene>
    <name evidence="12" type="primary">xerD_3</name>
    <name evidence="9" type="synonym">xerC</name>
    <name evidence="12" type="ORF">Cva_00474</name>
</gene>
<dbReference type="Pfam" id="PF00589">
    <property type="entry name" value="Phage_integrase"/>
    <property type="match status" value="1"/>
</dbReference>
<dbReference type="HAMAP" id="MF_01808">
    <property type="entry name" value="Recomb_XerC_XerD"/>
    <property type="match status" value="1"/>
</dbReference>
<dbReference type="Gene3D" id="1.10.150.130">
    <property type="match status" value="1"/>
</dbReference>
<evidence type="ECO:0000256" key="8">
    <source>
        <dbReference type="ARBA" id="ARBA00023306"/>
    </source>
</evidence>
<comment type="subunit">
    <text evidence="9">Forms a cyclic heterotetrameric complex composed of two molecules of XerC and two molecules of XerD.</text>
</comment>
<dbReference type="Gene3D" id="1.10.443.10">
    <property type="entry name" value="Intergrase catalytic core"/>
    <property type="match status" value="1"/>
</dbReference>
<evidence type="ECO:0000256" key="5">
    <source>
        <dbReference type="ARBA" id="ARBA00022908"/>
    </source>
</evidence>
<keyword evidence="4 9" id="KW-0159">Chromosome partition</keyword>
<dbReference type="InterPro" id="IPR004107">
    <property type="entry name" value="Integrase_SAM-like_N"/>
</dbReference>
<comment type="function">
    <text evidence="9">Site-specific tyrosine recombinase, which acts by catalyzing the cutting and rejoining of the recombining DNA molecules. The XerC-XerD complex is essential to convert dimers of the bacterial chromosome into monomers to permit their segregation at cell division. It also contributes to the segregational stability of plasmids.</text>
</comment>
<evidence type="ECO:0000256" key="9">
    <source>
        <dbReference type="HAMAP-Rule" id="MF_01808"/>
    </source>
</evidence>
<dbReference type="CDD" id="cd00798">
    <property type="entry name" value="INT_XerDC_C"/>
    <property type="match status" value="1"/>
</dbReference>
<dbReference type="GO" id="GO:0007059">
    <property type="term" value="P:chromosome segregation"/>
    <property type="evidence" value="ECO:0007669"/>
    <property type="project" value="UniProtKB-UniRule"/>
</dbReference>
<dbReference type="GO" id="GO:0005737">
    <property type="term" value="C:cytoplasm"/>
    <property type="evidence" value="ECO:0007669"/>
    <property type="project" value="UniProtKB-SubCell"/>
</dbReference>
<feature type="active site" evidence="9">
    <location>
        <position position="244"/>
    </location>
</feature>
<dbReference type="InterPro" id="IPR013762">
    <property type="entry name" value="Integrase-like_cat_sf"/>
</dbReference>
<evidence type="ECO:0000259" key="10">
    <source>
        <dbReference type="PROSITE" id="PS51898"/>
    </source>
</evidence>
<dbReference type="InterPro" id="IPR002104">
    <property type="entry name" value="Integrase_catalytic"/>
</dbReference>
<comment type="subcellular location">
    <subcellularLocation>
        <location evidence="1 9">Cytoplasm</location>
    </subcellularLocation>
</comment>
<proteinExistence type="inferred from homology"/>
<name>A0A0K8MD57_9PROT</name>
<comment type="similarity">
    <text evidence="9">Belongs to the 'phage' integrase family. XerC subfamily.</text>
</comment>
<evidence type="ECO:0000256" key="2">
    <source>
        <dbReference type="ARBA" id="ARBA00022490"/>
    </source>
</evidence>
<organism evidence="12 13">
    <name type="scientific">Caedimonas varicaedens</name>
    <dbReference type="NCBI Taxonomy" id="1629334"/>
    <lineage>
        <taxon>Bacteria</taxon>
        <taxon>Pseudomonadati</taxon>
        <taxon>Pseudomonadota</taxon>
        <taxon>Alphaproteobacteria</taxon>
        <taxon>Holosporales</taxon>
        <taxon>Caedimonadaceae</taxon>
        <taxon>Caedimonas</taxon>
    </lineage>
</organism>
<dbReference type="InterPro" id="IPR023009">
    <property type="entry name" value="Tyrosine_recombinase_XerC/XerD"/>
</dbReference>
<dbReference type="GO" id="GO:0006313">
    <property type="term" value="P:DNA transposition"/>
    <property type="evidence" value="ECO:0007669"/>
    <property type="project" value="UniProtKB-UniRule"/>
</dbReference>
<dbReference type="EMBL" id="BBVC01000019">
    <property type="protein sequence ID" value="GAO97834.1"/>
    <property type="molecule type" value="Genomic_DNA"/>
</dbReference>
<keyword evidence="7 9" id="KW-0233">DNA recombination</keyword>
<evidence type="ECO:0000313" key="12">
    <source>
        <dbReference type="EMBL" id="GAO97834.1"/>
    </source>
</evidence>
<feature type="domain" description="Tyr recombinase" evidence="10">
    <location>
        <begin position="102"/>
        <end position="292"/>
    </location>
</feature>
<keyword evidence="8 9" id="KW-0131">Cell cycle</keyword>
<keyword evidence="3 9" id="KW-0132">Cell division</keyword>
<dbReference type="OrthoDB" id="9801717at2"/>
<dbReference type="InterPro" id="IPR011010">
    <property type="entry name" value="DNA_brk_join_enz"/>
</dbReference>
<protein>
    <recommendedName>
        <fullName evidence="9">Tyrosine recombinase XerC</fullName>
    </recommendedName>
</protein>
<evidence type="ECO:0000256" key="6">
    <source>
        <dbReference type="ARBA" id="ARBA00023125"/>
    </source>
</evidence>
<sequence>MSFIEPFLEMLCVERGAAQNTLMAYKKDLEAFFEFIKKNSPDDIDEKVIRSYLKELNHRQLSPSTRARQLSSLRQYFKFLFQEGYIQYNPTLTLESPRKGRTLPKILHEEEVCALLNVANGMPETEGIRVRCLLELLYATGMRVSEMVTLLTLTVVQALKANQPYLLIKGKGGKERIVPLSEPSIEALKAYLGVRRIFEPSSKPLPWLFPSRSAKGHLTRQGFGKILKDITLKAGLDPRRVSPHVLRHAFATHLLNRGADLLSVQQLLGHADVSTTEIYTHVMTEKMEELVLKHHPLSKRLKVATTEEA</sequence>
<evidence type="ECO:0000256" key="7">
    <source>
        <dbReference type="ARBA" id="ARBA00023172"/>
    </source>
</evidence>
<keyword evidence="5 9" id="KW-0229">DNA integration</keyword>
<accession>A0A0K8MD57</accession>
<feature type="active site" evidence="9">
    <location>
        <position position="171"/>
    </location>
</feature>
<dbReference type="SUPFAM" id="SSF56349">
    <property type="entry name" value="DNA breaking-rejoining enzymes"/>
    <property type="match status" value="1"/>
</dbReference>
<reference evidence="12 13" key="1">
    <citation type="submission" date="2015-03" db="EMBL/GenBank/DDBJ databases">
        <title>Caedibacter varicaedens, whole genome shotgun sequence.</title>
        <authorList>
            <person name="Suzuki H."/>
            <person name="Dapper A.L."/>
            <person name="Gibson A.K."/>
            <person name="Jackson C."/>
            <person name="Lee H."/>
            <person name="Pejaver V.R."/>
            <person name="Doak T."/>
            <person name="Lynch M."/>
        </authorList>
    </citation>
    <scope>NUCLEOTIDE SEQUENCE [LARGE SCALE GENOMIC DNA]</scope>
</reference>
<dbReference type="AlphaFoldDB" id="A0A0K8MD57"/>
<dbReference type="PROSITE" id="PS51900">
    <property type="entry name" value="CB"/>
    <property type="match status" value="1"/>
</dbReference>
<dbReference type="Proteomes" id="UP000036771">
    <property type="component" value="Unassembled WGS sequence"/>
</dbReference>
<dbReference type="PANTHER" id="PTHR30349:SF81">
    <property type="entry name" value="TYROSINE RECOMBINASE XERC"/>
    <property type="match status" value="1"/>
</dbReference>
<dbReference type="GO" id="GO:0003677">
    <property type="term" value="F:DNA binding"/>
    <property type="evidence" value="ECO:0007669"/>
    <property type="project" value="UniProtKB-UniRule"/>
</dbReference>
<dbReference type="GO" id="GO:0009037">
    <property type="term" value="F:tyrosine-based site-specific recombinase activity"/>
    <property type="evidence" value="ECO:0007669"/>
    <property type="project" value="UniProtKB-UniRule"/>
</dbReference>
<dbReference type="GO" id="GO:0051301">
    <property type="term" value="P:cell division"/>
    <property type="evidence" value="ECO:0007669"/>
    <property type="project" value="UniProtKB-KW"/>
</dbReference>
<dbReference type="PROSITE" id="PS51898">
    <property type="entry name" value="TYR_RECOMBINASE"/>
    <property type="match status" value="1"/>
</dbReference>
<feature type="active site" evidence="9">
    <location>
        <position position="247"/>
    </location>
</feature>
<keyword evidence="6 9" id="KW-0238">DNA-binding</keyword>
<feature type="active site" evidence="9">
    <location>
        <position position="270"/>
    </location>
</feature>